<gene>
    <name evidence="2" type="ORF">BLA17378_06305</name>
</gene>
<dbReference type="NCBIfam" id="NF033516">
    <property type="entry name" value="transpos_IS3"/>
    <property type="match status" value="1"/>
</dbReference>
<dbReference type="PANTHER" id="PTHR47515:SF1">
    <property type="entry name" value="BLR2054 PROTEIN"/>
    <property type="match status" value="1"/>
</dbReference>
<dbReference type="SUPFAM" id="SSF53098">
    <property type="entry name" value="Ribonuclease H-like"/>
    <property type="match status" value="1"/>
</dbReference>
<dbReference type="PROSITE" id="PS50994">
    <property type="entry name" value="INTEGRASE"/>
    <property type="match status" value="1"/>
</dbReference>
<evidence type="ECO:0000313" key="2">
    <source>
        <dbReference type="EMBL" id="VWD16852.1"/>
    </source>
</evidence>
<accession>A0ABY6Y0S7</accession>
<protein>
    <submittedName>
        <fullName evidence="2">Transposase</fullName>
    </submittedName>
</protein>
<evidence type="ECO:0000313" key="3">
    <source>
        <dbReference type="Proteomes" id="UP000494120"/>
    </source>
</evidence>
<dbReference type="PANTHER" id="PTHR47515">
    <property type="entry name" value="LOW CALCIUM RESPONSE LOCUS PROTEIN T"/>
    <property type="match status" value="1"/>
</dbReference>
<sequence length="374" mass="43277">MSSPAQRREIVQQVIEQHDYSERRACALVGLNRRTFRRPVPPDADHEVRRRLRELAQERPRFGSPRLHVLLRREGLVQNHKRTERLYRAEGLSLRLKRRKKRPSHLRVVMPTPSGADESWAMDFVADALVHGRRIRMLTIIDAWNRECPHIEVDFSLTGARVARVLEQLRQRGRQPNLIQVDNGPEFVSRALDAWAHEHGVKLQFIRPGKPVENAHIESFNGRLREECLNQHAFVSLDDARTHASESKRGARTTTRCARIVPWGNWRRTNSGNCINRKTASPLTYEWCTRRGKVKASRSYFVYAVCRTHDGRAWEVNTRTGNIFSALEQRYCGRSEALAAGEAWLTDERCREPDAVELAFRQVWKDSHLPAGNP</sequence>
<dbReference type="Gene3D" id="3.30.420.10">
    <property type="entry name" value="Ribonuclease H-like superfamily/Ribonuclease H"/>
    <property type="match status" value="1"/>
</dbReference>
<dbReference type="InterPro" id="IPR036397">
    <property type="entry name" value="RNaseH_sf"/>
</dbReference>
<dbReference type="InterPro" id="IPR012337">
    <property type="entry name" value="RNaseH-like_sf"/>
</dbReference>
<comment type="caution">
    <text evidence="2">The sequence shown here is derived from an EMBL/GenBank/DDBJ whole genome shotgun (WGS) entry which is preliminary data.</text>
</comment>
<dbReference type="Proteomes" id="UP000494120">
    <property type="component" value="Unassembled WGS sequence"/>
</dbReference>
<dbReference type="Pfam" id="PF13276">
    <property type="entry name" value="HTH_21"/>
    <property type="match status" value="1"/>
</dbReference>
<evidence type="ECO:0000259" key="1">
    <source>
        <dbReference type="PROSITE" id="PS50994"/>
    </source>
</evidence>
<organism evidence="2 3">
    <name type="scientific">Burkholderia aenigmatica</name>
    <dbReference type="NCBI Taxonomy" id="2015348"/>
    <lineage>
        <taxon>Bacteria</taxon>
        <taxon>Pseudomonadati</taxon>
        <taxon>Pseudomonadota</taxon>
        <taxon>Betaproteobacteria</taxon>
        <taxon>Burkholderiales</taxon>
        <taxon>Burkholderiaceae</taxon>
        <taxon>Burkholderia</taxon>
        <taxon>Burkholderia cepacia complex</taxon>
    </lineage>
</organism>
<dbReference type="InterPro" id="IPR001584">
    <property type="entry name" value="Integrase_cat-core"/>
</dbReference>
<dbReference type="EMBL" id="CABVQG010000029">
    <property type="protein sequence ID" value="VWD16852.1"/>
    <property type="molecule type" value="Genomic_DNA"/>
</dbReference>
<name>A0ABY6Y0S7_9BURK</name>
<dbReference type="InterPro" id="IPR048020">
    <property type="entry name" value="Transpos_IS3"/>
</dbReference>
<dbReference type="Pfam" id="PF00665">
    <property type="entry name" value="rve"/>
    <property type="match status" value="1"/>
</dbReference>
<feature type="domain" description="Integrase catalytic" evidence="1">
    <location>
        <begin position="109"/>
        <end position="227"/>
    </location>
</feature>
<keyword evidence="3" id="KW-1185">Reference proteome</keyword>
<reference evidence="2 3" key="1">
    <citation type="submission" date="2019-09" db="EMBL/GenBank/DDBJ databases">
        <authorList>
            <person name="Depoorter E."/>
        </authorList>
    </citation>
    <scope>NUCLEOTIDE SEQUENCE [LARGE SCALE GENOMIC DNA]</scope>
    <source>
        <strain evidence="2 3">R-17378</strain>
    </source>
</reference>
<dbReference type="InterPro" id="IPR025948">
    <property type="entry name" value="HTH-like_dom"/>
</dbReference>
<proteinExistence type="predicted"/>